<dbReference type="InterPro" id="IPR020823">
    <property type="entry name" value="Cell_div_FtsA"/>
</dbReference>
<gene>
    <name evidence="5 8" type="primary">ftsA</name>
    <name evidence="8" type="ORF">COU89_01565</name>
</gene>
<feature type="domain" description="SHS2" evidence="7">
    <location>
        <begin position="4"/>
        <end position="193"/>
    </location>
</feature>
<proteinExistence type="inferred from homology"/>
<dbReference type="SUPFAM" id="SSF53067">
    <property type="entry name" value="Actin-like ATPase domain"/>
    <property type="match status" value="2"/>
</dbReference>
<dbReference type="InterPro" id="IPR043129">
    <property type="entry name" value="ATPase_NBD"/>
</dbReference>
<keyword evidence="2 5" id="KW-0132">Cell division</keyword>
<dbReference type="Pfam" id="PF14450">
    <property type="entry name" value="FtsA"/>
    <property type="match status" value="1"/>
</dbReference>
<comment type="function">
    <text evidence="5 6">Cell division protein that is involved in the assembly of the Z ring. May serve as a membrane anchor for the Z ring.</text>
</comment>
<reference evidence="9" key="1">
    <citation type="submission" date="2017-09" db="EMBL/GenBank/DDBJ databases">
        <title>Depth-based differentiation of microbial function through sediment-hosted aquifers and enrichment of novel symbionts in the deep terrestrial subsurface.</title>
        <authorList>
            <person name="Probst A.J."/>
            <person name="Ladd B."/>
            <person name="Jarett J.K."/>
            <person name="Geller-Mcgrath D.E."/>
            <person name="Sieber C.M.K."/>
            <person name="Emerson J.B."/>
            <person name="Anantharaman K."/>
            <person name="Thomas B.C."/>
            <person name="Malmstrom R."/>
            <person name="Stieglmeier M."/>
            <person name="Klingl A."/>
            <person name="Woyke T."/>
            <person name="Ryan C.M."/>
            <person name="Banfield J.F."/>
        </authorList>
    </citation>
    <scope>NUCLEOTIDE SEQUENCE [LARGE SCALE GENOMIC DNA]</scope>
</reference>
<keyword evidence="4 5" id="KW-0131">Cell cycle</keyword>
<evidence type="ECO:0000313" key="8">
    <source>
        <dbReference type="EMBL" id="PJE63762.1"/>
    </source>
</evidence>
<comment type="subunit">
    <text evidence="5">Self-interacts. Interacts with FtsZ.</text>
</comment>
<dbReference type="AlphaFoldDB" id="A0A2M8KV16"/>
<evidence type="ECO:0000256" key="4">
    <source>
        <dbReference type="ARBA" id="ARBA00023306"/>
    </source>
</evidence>
<dbReference type="CDD" id="cd24048">
    <property type="entry name" value="ASKHA_NBD_FtsA"/>
    <property type="match status" value="1"/>
</dbReference>
<evidence type="ECO:0000256" key="1">
    <source>
        <dbReference type="ARBA" id="ARBA00022475"/>
    </source>
</evidence>
<evidence type="ECO:0000259" key="7">
    <source>
        <dbReference type="SMART" id="SM00842"/>
    </source>
</evidence>
<evidence type="ECO:0000256" key="6">
    <source>
        <dbReference type="PIRNR" id="PIRNR003101"/>
    </source>
</evidence>
<dbReference type="EMBL" id="PFEE01000032">
    <property type="protein sequence ID" value="PJE63762.1"/>
    <property type="molecule type" value="Genomic_DNA"/>
</dbReference>
<organism evidence="8 9">
    <name type="scientific">Candidatus Roizmanbacteria bacterium CG10_big_fil_rev_8_21_14_0_10_45_7</name>
    <dbReference type="NCBI Taxonomy" id="1974854"/>
    <lineage>
        <taxon>Bacteria</taxon>
        <taxon>Candidatus Roizmaniibacteriota</taxon>
    </lineage>
</organism>
<dbReference type="PANTHER" id="PTHR32432">
    <property type="entry name" value="CELL DIVISION PROTEIN FTSA-RELATED"/>
    <property type="match status" value="1"/>
</dbReference>
<dbReference type="HAMAP" id="MF_02033">
    <property type="entry name" value="FtsA"/>
    <property type="match status" value="1"/>
</dbReference>
<keyword evidence="1 5" id="KW-1003">Cell membrane</keyword>
<dbReference type="Gene3D" id="3.30.420.40">
    <property type="match status" value="1"/>
</dbReference>
<dbReference type="PIRSF" id="PIRSF003101">
    <property type="entry name" value="FtsA"/>
    <property type="match status" value="1"/>
</dbReference>
<dbReference type="NCBIfam" id="TIGR01174">
    <property type="entry name" value="ftsA"/>
    <property type="match status" value="1"/>
</dbReference>
<evidence type="ECO:0000256" key="3">
    <source>
        <dbReference type="ARBA" id="ARBA00023136"/>
    </source>
</evidence>
<dbReference type="InterPro" id="IPR050696">
    <property type="entry name" value="FtsA/MreB"/>
</dbReference>
<comment type="caution">
    <text evidence="8">The sequence shown here is derived from an EMBL/GenBank/DDBJ whole genome shotgun (WGS) entry which is preliminary data.</text>
</comment>
<comment type="similarity">
    <text evidence="5 6">Belongs to the FtsA/MreB family.</text>
</comment>
<evidence type="ECO:0000256" key="2">
    <source>
        <dbReference type="ARBA" id="ARBA00022618"/>
    </source>
</evidence>
<dbReference type="SMART" id="SM00842">
    <property type="entry name" value="FtsA"/>
    <property type="match status" value="1"/>
</dbReference>
<evidence type="ECO:0000313" key="9">
    <source>
        <dbReference type="Proteomes" id="UP000231569"/>
    </source>
</evidence>
<dbReference type="Pfam" id="PF02491">
    <property type="entry name" value="SHS2_FTSA"/>
    <property type="match status" value="1"/>
</dbReference>
<dbReference type="GO" id="GO:0009898">
    <property type="term" value="C:cytoplasmic side of plasma membrane"/>
    <property type="evidence" value="ECO:0007669"/>
    <property type="project" value="UniProtKB-UniRule"/>
</dbReference>
<dbReference type="Gene3D" id="3.30.1490.110">
    <property type="match status" value="1"/>
</dbReference>
<name>A0A2M8KV16_9BACT</name>
<dbReference type="Proteomes" id="UP000231569">
    <property type="component" value="Unassembled WGS sequence"/>
</dbReference>
<dbReference type="PANTHER" id="PTHR32432:SF4">
    <property type="entry name" value="CELL DIVISION PROTEIN FTSA"/>
    <property type="match status" value="1"/>
</dbReference>
<comment type="subcellular location">
    <subcellularLocation>
        <location evidence="5">Cell membrane</location>
        <topology evidence="5">Peripheral membrane protein</topology>
        <orientation evidence="5">Cytoplasmic side</orientation>
    </subcellularLocation>
    <text evidence="5">Localizes to the Z ring in an FtsZ-dependent manner. Targeted to the membrane through a conserved C-terminal amphipathic helix.</text>
</comment>
<dbReference type="GO" id="GO:0032153">
    <property type="term" value="C:cell division site"/>
    <property type="evidence" value="ECO:0007669"/>
    <property type="project" value="UniProtKB-UniRule"/>
</dbReference>
<dbReference type="GO" id="GO:0043093">
    <property type="term" value="P:FtsZ-dependent cytokinesis"/>
    <property type="evidence" value="ECO:0007669"/>
    <property type="project" value="UniProtKB-UniRule"/>
</dbReference>
<protein>
    <recommendedName>
        <fullName evidence="5 6">Cell division protein FtsA</fullName>
    </recommendedName>
</protein>
<accession>A0A2M8KV16</accession>
<keyword evidence="3 5" id="KW-0472">Membrane</keyword>
<sequence>MDQIAIIDIGSDKIGTAVAAIDKETGSPRIIGFSAVPSKGIKKSQIIDINEASKSLEESITQAERMAGNRINRAIVVVGGPNIQSLNSHGVVAVNYQTNDIQEEDIERVIESARAVSLATTREIIHVLPKEFIVDGQGEIKNPIGMNGVRLEVNTHIVTASTISLNNIRKVCSMLGIDIEGFVFSGLAASYAMLSETEKEIGCMLLDIGAGTTDICVYCDNAVVYTGVIPLGARNVTNDISAGLRISLESSEKVKRYLYQYKDKHPEDTEDEISIASLHLTEKMQNISKKELVEGIIYPRLDELLDFLEREIRQNELIGKMPAGIILTGGGMSTPYLRERMADRFSLPVRTGTPKLLGGVADELTQPEYAALVGAMLFSKDMSSKQGGSFTMPELPKIFSGGAVKEQFSQVVSFFKNFIPGSK</sequence>
<evidence type="ECO:0000256" key="5">
    <source>
        <dbReference type="HAMAP-Rule" id="MF_02033"/>
    </source>
</evidence>
<dbReference type="InterPro" id="IPR003494">
    <property type="entry name" value="SHS2_FtsA"/>
</dbReference>